<dbReference type="RefSeq" id="WP_156097637.1">
    <property type="nucleotide sequence ID" value="NZ_FNUV01000002.1"/>
</dbReference>
<dbReference type="EMBL" id="FNUV01000002">
    <property type="protein sequence ID" value="SEF58630.1"/>
    <property type="molecule type" value="Genomic_DNA"/>
</dbReference>
<evidence type="ECO:0000313" key="1">
    <source>
        <dbReference type="EMBL" id="SEF58630.1"/>
    </source>
</evidence>
<name>A0A1H5T758_XYLRU</name>
<accession>A0A1H5T758</accession>
<protein>
    <submittedName>
        <fullName evidence="1">Uncharacterized protein</fullName>
    </submittedName>
</protein>
<evidence type="ECO:0000313" key="2">
    <source>
        <dbReference type="Proteomes" id="UP000236735"/>
    </source>
</evidence>
<proteinExistence type="predicted"/>
<reference evidence="1 2" key="1">
    <citation type="submission" date="2016-10" db="EMBL/GenBank/DDBJ databases">
        <authorList>
            <person name="de Groot N.N."/>
        </authorList>
    </citation>
    <scope>NUCLEOTIDE SEQUENCE [LARGE SCALE GENOMIC DNA]</scope>
    <source>
        <strain evidence="1 2">AR32</strain>
    </source>
</reference>
<dbReference type="Proteomes" id="UP000236735">
    <property type="component" value="Unassembled WGS sequence"/>
</dbReference>
<gene>
    <name evidence="1" type="ORF">SAMN05216354_0906</name>
</gene>
<dbReference type="AlphaFoldDB" id="A0A1H5T758"/>
<sequence length="50" mass="5582">MKLFSALLLSIIVGILHAKTTDLLYLFPNKAIDGTGLMSAQTFNFRVIRK</sequence>
<organism evidence="1 2">
    <name type="scientific">Xylanibacter ruminicola</name>
    <name type="common">Prevotella ruminicola</name>
    <dbReference type="NCBI Taxonomy" id="839"/>
    <lineage>
        <taxon>Bacteria</taxon>
        <taxon>Pseudomonadati</taxon>
        <taxon>Bacteroidota</taxon>
        <taxon>Bacteroidia</taxon>
        <taxon>Bacteroidales</taxon>
        <taxon>Prevotellaceae</taxon>
        <taxon>Xylanibacter</taxon>
    </lineage>
</organism>